<dbReference type="Gene3D" id="3.90.1750.10">
    <property type="entry name" value="Hect, E3 ligase catalytic domains"/>
    <property type="match status" value="1"/>
</dbReference>
<dbReference type="GO" id="GO:0016874">
    <property type="term" value="F:ligase activity"/>
    <property type="evidence" value="ECO:0007669"/>
    <property type="project" value="UniProtKB-KW"/>
</dbReference>
<dbReference type="SMART" id="SM00015">
    <property type="entry name" value="IQ"/>
    <property type="match status" value="1"/>
</dbReference>
<organism evidence="12 13">
    <name type="scientific">Holothuria leucospilota</name>
    <name type="common">Black long sea cucumber</name>
    <name type="synonym">Mertensiothuria leucospilota</name>
    <dbReference type="NCBI Taxonomy" id="206669"/>
    <lineage>
        <taxon>Eukaryota</taxon>
        <taxon>Metazoa</taxon>
        <taxon>Echinodermata</taxon>
        <taxon>Eleutherozoa</taxon>
        <taxon>Echinozoa</taxon>
        <taxon>Holothuroidea</taxon>
        <taxon>Aspidochirotacea</taxon>
        <taxon>Aspidochirotida</taxon>
        <taxon>Holothuriidae</taxon>
        <taxon>Holothuria</taxon>
    </lineage>
</organism>
<dbReference type="PROSITE" id="PS50237">
    <property type="entry name" value="HECT"/>
    <property type="match status" value="1"/>
</dbReference>
<dbReference type="AlphaFoldDB" id="A0A9Q1HE25"/>
<proteinExistence type="predicted"/>
<feature type="domain" description="HECT" evidence="11">
    <location>
        <begin position="704"/>
        <end position="1069"/>
    </location>
</feature>
<dbReference type="GO" id="GO:0000209">
    <property type="term" value="P:protein polyubiquitination"/>
    <property type="evidence" value="ECO:0007669"/>
    <property type="project" value="InterPro"/>
</dbReference>
<evidence type="ECO:0000256" key="1">
    <source>
        <dbReference type="ARBA" id="ARBA00000885"/>
    </source>
</evidence>
<dbReference type="Pfam" id="PF00632">
    <property type="entry name" value="HECT"/>
    <property type="match status" value="1"/>
</dbReference>
<dbReference type="PROSITE" id="PS50096">
    <property type="entry name" value="IQ"/>
    <property type="match status" value="1"/>
</dbReference>
<name>A0A9Q1HE25_HOLLE</name>
<comment type="catalytic activity">
    <reaction evidence="1">
        <text>S-ubiquitinyl-[E2 ubiquitin-conjugating enzyme]-L-cysteine + [acceptor protein]-L-lysine = [E2 ubiquitin-conjugating enzyme]-L-cysteine + N(6)-ubiquitinyl-[acceptor protein]-L-lysine.</text>
        <dbReference type="EC" id="2.3.2.26"/>
    </reaction>
</comment>
<dbReference type="InterPro" id="IPR035983">
    <property type="entry name" value="Hect_E3_ubiquitin_ligase"/>
</dbReference>
<dbReference type="InterPro" id="IPR044611">
    <property type="entry name" value="E3A/B/C-like"/>
</dbReference>
<comment type="pathway">
    <text evidence="2">Protein modification; protein ubiquitination.</text>
</comment>
<dbReference type="FunFam" id="3.30.2410.10:FF:000012">
    <property type="entry name" value="Ubiquitin-protein ligase E3B"/>
    <property type="match status" value="1"/>
</dbReference>
<dbReference type="SUPFAM" id="SSF56204">
    <property type="entry name" value="Hect, E3 ligase catalytic domain"/>
    <property type="match status" value="1"/>
</dbReference>
<accession>A0A9Q1HE25</accession>
<evidence type="ECO:0000256" key="5">
    <source>
        <dbReference type="ARBA" id="ARBA00022786"/>
    </source>
</evidence>
<evidence type="ECO:0000256" key="8">
    <source>
        <dbReference type="ARBA" id="ARBA00067505"/>
    </source>
</evidence>
<evidence type="ECO:0000259" key="11">
    <source>
        <dbReference type="PROSITE" id="PS50237"/>
    </source>
</evidence>
<dbReference type="SMART" id="SM00119">
    <property type="entry name" value="HECTc"/>
    <property type="match status" value="1"/>
</dbReference>
<feature type="active site" description="Glycyl thioester intermediate" evidence="10">
    <location>
        <position position="1037"/>
    </location>
</feature>
<evidence type="ECO:0000256" key="7">
    <source>
        <dbReference type="ARBA" id="ARBA00034105"/>
    </source>
</evidence>
<protein>
    <recommendedName>
        <fullName evidence="8">Ubiquitin-protein ligase E3B</fullName>
        <ecNumber evidence="3">2.3.2.26</ecNumber>
    </recommendedName>
    <alternativeName>
        <fullName evidence="9">HECT-type ubiquitin transferase E3B</fullName>
    </alternativeName>
</protein>
<evidence type="ECO:0000256" key="9">
    <source>
        <dbReference type="ARBA" id="ARBA00077267"/>
    </source>
</evidence>
<keyword evidence="4" id="KW-0808">Transferase</keyword>
<dbReference type="EMBL" id="JAIZAY010000004">
    <property type="protein sequence ID" value="KAJ8042824.1"/>
    <property type="molecule type" value="Genomic_DNA"/>
</dbReference>
<keyword evidence="5 10" id="KW-0833">Ubl conjugation pathway</keyword>
<dbReference type="EC" id="2.3.2.26" evidence="3"/>
<keyword evidence="6" id="KW-0770">Synapse</keyword>
<dbReference type="CDD" id="cd00078">
    <property type="entry name" value="HECTc"/>
    <property type="match status" value="1"/>
</dbReference>
<sequence>MFKQTDLSKKGQLLDKAKAAREERAFSRKKSEAIVKIQALVRGFIARRRFKHLMLKHLEAILCASEPEQTFPKDSLRPALQFYNALQKYMYVRRRQNVLDDKKKIEQICRYILASMDSSDAKVWYISVALSKDHVLGWIQQIKEVLWLACQQLKNVKPENPSDARLISLYLHMLVTFTDTATWKILNVPGAEGLKPSLNQLCANIMGHLVSKGLYLTLKELLMKGLAKPKPSFSKPVLSAIFTVAWRPFVSSSFSSHLTHVFILYIITVPALVVHLNKISPESLAVLKKHEIFAHILKFLDNEKSAKTLYNSLDGNYSLCIVANVINLAQLDNEVLGKYTAEFSRTVSGLLNHCQSFIGNKKQSATQWHPVLGWFSQPTDKCLTESMVYVTAQLKLLWGPTILQTVVLLSLKSAPTDESVTTATQKIESKGKSLFQRLKLSTSKLSGNKTGKSLTSPEVKLVCEVCGMYQAALSTMTELIRDILTGLSYKELLLPRLWRFITELGPQGGLHIFQECLSTNLETPPPILSVLVLFCNVASYLIAILDDTEFYDQQIPFHPEDLVSVTGFLNSFVFKMIVTCKTDLSPLHKTVFNSAYYLLMMLYDRDCRRSFTPPNHWLIREVRSPSCKALLEQDDNIQGMMLRQMIPHVIPHRDRVQYFRKRIMDEKKAFGYISSDRIQPQSTVVTIHRSRLVEDGYQQLAFLSPQNLKGIIRVKFINEQGLSEAGIDQDGVFKEFLEETINTVFNPSLNLFKTTIEQKLYPSPTSYINENHLALFEFVGKMLGKAVYEGIVVEVPFASFFLNQLLDRHHSAFYSPIDELPSLDPELYKNLTYVKHYDGDIADLDLVFSYDEDCMGKIVTHDLLPGGKVMAVTNENKIHYIHLMAHLRMCKQIRDQTKAFKKGFWSIISPEWLQWFSGPELQRLISGDSADLDLRDLRKNVQYYGGFHGSHRVINWLFDILENDFDGKEKALFLKFVTSCSKPPLLGFAHLEPPFSIRCVEVSDDQDTGDTVGSVLRGFMRIQKKDPVGRLPTSSTCFNLLKLPNYQKKSTLREKLRYSITSNTGFELS</sequence>
<evidence type="ECO:0000313" key="12">
    <source>
        <dbReference type="EMBL" id="KAJ8042824.1"/>
    </source>
</evidence>
<reference evidence="12" key="1">
    <citation type="submission" date="2021-10" db="EMBL/GenBank/DDBJ databases">
        <title>Tropical sea cucumber genome reveals ecological adaptation and Cuvierian tubules defense mechanism.</title>
        <authorList>
            <person name="Chen T."/>
        </authorList>
    </citation>
    <scope>NUCLEOTIDE SEQUENCE</scope>
    <source>
        <strain evidence="12">Nanhai2018</strain>
        <tissue evidence="12">Muscle</tissue>
    </source>
</reference>
<dbReference type="GO" id="GO:0006511">
    <property type="term" value="P:ubiquitin-dependent protein catabolic process"/>
    <property type="evidence" value="ECO:0007669"/>
    <property type="project" value="TreeGrafter"/>
</dbReference>
<dbReference type="OrthoDB" id="8068875at2759"/>
<dbReference type="InterPro" id="IPR000569">
    <property type="entry name" value="HECT_dom"/>
</dbReference>
<dbReference type="Gene3D" id="3.30.2410.10">
    <property type="entry name" value="Hect, E3 ligase catalytic domain"/>
    <property type="match status" value="1"/>
</dbReference>
<evidence type="ECO:0000313" key="13">
    <source>
        <dbReference type="Proteomes" id="UP001152320"/>
    </source>
</evidence>
<evidence type="ECO:0000256" key="10">
    <source>
        <dbReference type="PROSITE-ProRule" id="PRU00104"/>
    </source>
</evidence>
<dbReference type="FunFam" id="3.30.2160.10:FF:000002">
    <property type="entry name" value="Putative Ubiquitin-protein ligase E3C"/>
    <property type="match status" value="1"/>
</dbReference>
<dbReference type="PANTHER" id="PTHR45700:SF3">
    <property type="entry name" value="UBIQUITIN-PROTEIN LIGASE E3B"/>
    <property type="match status" value="1"/>
</dbReference>
<keyword evidence="13" id="KW-1185">Reference proteome</keyword>
<dbReference type="PANTHER" id="PTHR45700">
    <property type="entry name" value="UBIQUITIN-PROTEIN LIGASE E3C"/>
    <property type="match status" value="1"/>
</dbReference>
<evidence type="ECO:0000256" key="3">
    <source>
        <dbReference type="ARBA" id="ARBA00012485"/>
    </source>
</evidence>
<dbReference type="Pfam" id="PF00612">
    <property type="entry name" value="IQ"/>
    <property type="match status" value="1"/>
</dbReference>
<gene>
    <name evidence="12" type="ORF">HOLleu_09684</name>
</gene>
<dbReference type="GO" id="GO:0061630">
    <property type="term" value="F:ubiquitin protein ligase activity"/>
    <property type="evidence" value="ECO:0007669"/>
    <property type="project" value="UniProtKB-EC"/>
</dbReference>
<dbReference type="GO" id="GO:0014069">
    <property type="term" value="C:postsynaptic density"/>
    <property type="evidence" value="ECO:0007669"/>
    <property type="project" value="UniProtKB-SubCell"/>
</dbReference>
<dbReference type="InterPro" id="IPR000048">
    <property type="entry name" value="IQ_motif_EF-hand-BS"/>
</dbReference>
<comment type="subcellular location">
    <subcellularLocation>
        <location evidence="7">Postsynaptic density</location>
    </subcellularLocation>
</comment>
<dbReference type="Proteomes" id="UP001152320">
    <property type="component" value="Chromosome 4"/>
</dbReference>
<comment type="caution">
    <text evidence="12">The sequence shown here is derived from an EMBL/GenBank/DDBJ whole genome shotgun (WGS) entry which is preliminary data.</text>
</comment>
<evidence type="ECO:0000256" key="2">
    <source>
        <dbReference type="ARBA" id="ARBA00004906"/>
    </source>
</evidence>
<evidence type="ECO:0000256" key="6">
    <source>
        <dbReference type="ARBA" id="ARBA00023018"/>
    </source>
</evidence>
<dbReference type="Gene3D" id="3.30.2160.10">
    <property type="entry name" value="Hect, E3 ligase catalytic domain"/>
    <property type="match status" value="1"/>
</dbReference>
<keyword evidence="12" id="KW-0436">Ligase</keyword>
<evidence type="ECO:0000256" key="4">
    <source>
        <dbReference type="ARBA" id="ARBA00022679"/>
    </source>
</evidence>